<organism evidence="1 2">
    <name type="scientific">Megaselia scalaris</name>
    <name type="common">Humpbacked fly</name>
    <name type="synonym">Phora scalaris</name>
    <dbReference type="NCBI Taxonomy" id="36166"/>
    <lineage>
        <taxon>Eukaryota</taxon>
        <taxon>Metazoa</taxon>
        <taxon>Ecdysozoa</taxon>
        <taxon>Arthropoda</taxon>
        <taxon>Hexapoda</taxon>
        <taxon>Insecta</taxon>
        <taxon>Pterygota</taxon>
        <taxon>Neoptera</taxon>
        <taxon>Endopterygota</taxon>
        <taxon>Diptera</taxon>
        <taxon>Brachycera</taxon>
        <taxon>Muscomorpha</taxon>
        <taxon>Platypezoidea</taxon>
        <taxon>Phoridae</taxon>
        <taxon>Megaseliini</taxon>
        <taxon>Megaselia</taxon>
    </lineage>
</organism>
<evidence type="ECO:0000313" key="1">
    <source>
        <dbReference type="EnsemblMetazoa" id="MESCA009981-PA"/>
    </source>
</evidence>
<accession>T1H1C2</accession>
<proteinExistence type="predicted"/>
<dbReference type="STRING" id="36166.T1H1C2"/>
<dbReference type="GO" id="GO:0005549">
    <property type="term" value="F:odorant binding"/>
    <property type="evidence" value="ECO:0007669"/>
    <property type="project" value="InterPro"/>
</dbReference>
<dbReference type="SMART" id="SM00708">
    <property type="entry name" value="PhBP"/>
    <property type="match status" value="1"/>
</dbReference>
<dbReference type="EnsemblMetazoa" id="MESCA009981-RA">
    <property type="protein sequence ID" value="MESCA009981-PA"/>
    <property type="gene ID" value="MESCA009981"/>
</dbReference>
<dbReference type="EMBL" id="CAQQ02172617">
    <property type="status" value="NOT_ANNOTATED_CDS"/>
    <property type="molecule type" value="Genomic_DNA"/>
</dbReference>
<dbReference type="HOGENOM" id="CLU_148261_0_0_1"/>
<dbReference type="AlphaFoldDB" id="T1H1C2"/>
<keyword evidence="2" id="KW-1185">Reference proteome</keyword>
<dbReference type="CDD" id="cd23992">
    <property type="entry name" value="PBP_GOBP"/>
    <property type="match status" value="1"/>
</dbReference>
<dbReference type="InterPro" id="IPR006170">
    <property type="entry name" value="PBP/GOBP"/>
</dbReference>
<dbReference type="OMA" id="EIGDTCA"/>
<dbReference type="Proteomes" id="UP000015102">
    <property type="component" value="Unassembled WGS sequence"/>
</dbReference>
<evidence type="ECO:0000313" key="2">
    <source>
        <dbReference type="Proteomes" id="UP000015102"/>
    </source>
</evidence>
<reference evidence="1" key="2">
    <citation type="submission" date="2015-06" db="UniProtKB">
        <authorList>
            <consortium name="EnsemblMetazoa"/>
        </authorList>
    </citation>
    <scope>IDENTIFICATION</scope>
</reference>
<name>T1H1C2_MEGSC</name>
<protein>
    <submittedName>
        <fullName evidence="1">Uncharacterized protein</fullName>
    </submittedName>
</protein>
<sequence length="109" mass="11983">MTETGATDDDLKEMIADKLASTKEGKCLKSCLMIRFKSMDDNGKLNKEGSLHIAKEITKNNEKIMELAGQILDACADLGVSADKCEAAEEYSECMIKKAKDLGLKEMVF</sequence>
<dbReference type="SUPFAM" id="SSF47565">
    <property type="entry name" value="Insect pheromone/odorant-binding proteins"/>
    <property type="match status" value="1"/>
</dbReference>
<dbReference type="Pfam" id="PF01395">
    <property type="entry name" value="PBP_GOBP"/>
    <property type="match status" value="1"/>
</dbReference>
<reference evidence="2" key="1">
    <citation type="submission" date="2013-02" db="EMBL/GenBank/DDBJ databases">
        <authorList>
            <person name="Hughes D."/>
        </authorList>
    </citation>
    <scope>NUCLEOTIDE SEQUENCE</scope>
    <source>
        <strain>Durham</strain>
        <strain evidence="2">NC isolate 2 -- Noor lab</strain>
    </source>
</reference>
<dbReference type="InterPro" id="IPR036728">
    <property type="entry name" value="PBP_GOBP_sf"/>
</dbReference>
<dbReference type="Gene3D" id="1.10.238.20">
    <property type="entry name" value="Pheromone/general odorant binding protein domain"/>
    <property type="match status" value="1"/>
</dbReference>